<keyword evidence="1" id="KW-0472">Membrane</keyword>
<dbReference type="PANTHER" id="PTHR33053">
    <property type="entry name" value="PROTEIN, PUTATIVE-RELATED"/>
    <property type="match status" value="1"/>
</dbReference>
<feature type="non-terminal residue" evidence="2">
    <location>
        <position position="1"/>
    </location>
</feature>
<accession>A0A8S2X1G1</accession>
<comment type="caution">
    <text evidence="2">The sequence shown here is derived from an EMBL/GenBank/DDBJ whole genome shotgun (WGS) entry which is preliminary data.</text>
</comment>
<sequence length="268" mass="31014">PPPIQDHIGAIMVFGAWLGGRHPDRDLLWGGIVQQIKQMVHNGIRIKIDDTIHERFSVRVQWATFDLPALALNCNITQFNGYDACADCKVHGVAIGKQIYYPYSAQPSPPKTDNDYVIFGRTTNSPKSALHGVKGSTPLIEILLLPAQIPKDYMHLVCAEHFKTLINYWNNLFIPDVFDHGSRFLLTVILPHSFNYQFLPLTQFYQWKTKMFRDFLLYVSPVFAVIFLPDEVALHFLHYFVFVRTLHFFKKSINLDAVEQFFDQYHKN</sequence>
<dbReference type="Proteomes" id="UP000682733">
    <property type="component" value="Unassembled WGS sequence"/>
</dbReference>
<organism evidence="2 3">
    <name type="scientific">Didymodactylos carnosus</name>
    <dbReference type="NCBI Taxonomy" id="1234261"/>
    <lineage>
        <taxon>Eukaryota</taxon>
        <taxon>Metazoa</taxon>
        <taxon>Spiralia</taxon>
        <taxon>Gnathifera</taxon>
        <taxon>Rotifera</taxon>
        <taxon>Eurotatoria</taxon>
        <taxon>Bdelloidea</taxon>
        <taxon>Philodinida</taxon>
        <taxon>Philodinidae</taxon>
        <taxon>Didymodactylos</taxon>
    </lineage>
</organism>
<feature type="transmembrane region" description="Helical" evidence="1">
    <location>
        <begin position="215"/>
        <end position="241"/>
    </location>
</feature>
<dbReference type="EMBL" id="CAJOBA010088366">
    <property type="protein sequence ID" value="CAF4473227.1"/>
    <property type="molecule type" value="Genomic_DNA"/>
</dbReference>
<reference evidence="2" key="1">
    <citation type="submission" date="2021-02" db="EMBL/GenBank/DDBJ databases">
        <authorList>
            <person name="Nowell W R."/>
        </authorList>
    </citation>
    <scope>NUCLEOTIDE SEQUENCE</scope>
</reference>
<dbReference type="AlphaFoldDB" id="A0A8S2X1G1"/>
<evidence type="ECO:0000256" key="1">
    <source>
        <dbReference type="SAM" id="Phobius"/>
    </source>
</evidence>
<keyword evidence="1" id="KW-1133">Transmembrane helix</keyword>
<evidence type="ECO:0000313" key="3">
    <source>
        <dbReference type="Proteomes" id="UP000682733"/>
    </source>
</evidence>
<evidence type="ECO:0000313" key="2">
    <source>
        <dbReference type="EMBL" id="CAF4473227.1"/>
    </source>
</evidence>
<proteinExistence type="predicted"/>
<dbReference type="PANTHER" id="PTHR33053:SF9">
    <property type="entry name" value="AGAP000105-PA"/>
    <property type="match status" value="1"/>
</dbReference>
<keyword evidence="1" id="KW-0812">Transmembrane</keyword>
<gene>
    <name evidence="2" type="ORF">TMI583_LOCUS46794</name>
</gene>
<name>A0A8S2X1G1_9BILA</name>
<protein>
    <submittedName>
        <fullName evidence="2">Uncharacterized protein</fullName>
    </submittedName>
</protein>